<feature type="region of interest" description="Disordered" evidence="1">
    <location>
        <begin position="212"/>
        <end position="236"/>
    </location>
</feature>
<reference evidence="3" key="1">
    <citation type="submission" date="2022-11" db="UniProtKB">
        <authorList>
            <consortium name="WormBaseParasite"/>
        </authorList>
    </citation>
    <scope>IDENTIFICATION</scope>
</reference>
<name>A0A915N0A9_MELJA</name>
<evidence type="ECO:0000256" key="1">
    <source>
        <dbReference type="SAM" id="MobiDB-lite"/>
    </source>
</evidence>
<sequence>MRSSFDFHGRNKYYDNHVTKNGYKVSHRQYLYAYDLFEVLAVNLLIKMKSGINIFPKSLEELEKDEENIYPARIVELKYWSLSNVTLMNFIYQYKVVDGKLTSQDFQNIKKHYMINANETSTGHRLKAFYTYFTKFDENIQKKVEHYIINPFLTEEKYKKYRDEMFAKYIRMDKNKLYSYNIFLPQPRNQLTNRIYEEYKNLRDRRQGYHGAEYKGDQSHSGHGGSGDNLGGSYGAGHEGYQRHGGDYYYTGFQGGPGWNYGN</sequence>
<protein>
    <submittedName>
        <fullName evidence="3">Uncharacterized protein</fullName>
    </submittedName>
</protein>
<keyword evidence="2" id="KW-1185">Reference proteome</keyword>
<dbReference type="AlphaFoldDB" id="A0A915N0A9"/>
<organism evidence="2 3">
    <name type="scientific">Meloidogyne javanica</name>
    <name type="common">Root-knot nematode worm</name>
    <dbReference type="NCBI Taxonomy" id="6303"/>
    <lineage>
        <taxon>Eukaryota</taxon>
        <taxon>Metazoa</taxon>
        <taxon>Ecdysozoa</taxon>
        <taxon>Nematoda</taxon>
        <taxon>Chromadorea</taxon>
        <taxon>Rhabditida</taxon>
        <taxon>Tylenchina</taxon>
        <taxon>Tylenchomorpha</taxon>
        <taxon>Tylenchoidea</taxon>
        <taxon>Meloidogynidae</taxon>
        <taxon>Meloidogyninae</taxon>
        <taxon>Meloidogyne</taxon>
        <taxon>Meloidogyne incognita group</taxon>
    </lineage>
</organism>
<dbReference type="Proteomes" id="UP000887561">
    <property type="component" value="Unplaced"/>
</dbReference>
<feature type="compositionally biased region" description="Gly residues" evidence="1">
    <location>
        <begin position="222"/>
        <end position="236"/>
    </location>
</feature>
<evidence type="ECO:0000313" key="3">
    <source>
        <dbReference type="WBParaSite" id="scaffold6862_cov182.g11353"/>
    </source>
</evidence>
<dbReference type="WBParaSite" id="scaffold6862_cov182.g11353">
    <property type="protein sequence ID" value="scaffold6862_cov182.g11353"/>
    <property type="gene ID" value="scaffold6862_cov182.g11353"/>
</dbReference>
<accession>A0A915N0A9</accession>
<evidence type="ECO:0000313" key="2">
    <source>
        <dbReference type="Proteomes" id="UP000887561"/>
    </source>
</evidence>
<proteinExistence type="predicted"/>